<protein>
    <recommendedName>
        <fullName evidence="3">Small ribosomal subunit protein uS2c</fullName>
    </recommendedName>
</protein>
<name>A0A0S2LPL5_9CHLO</name>
<dbReference type="PANTHER" id="PTHR12534">
    <property type="entry name" value="30S RIBOSOMAL PROTEIN S2 PROKARYOTIC AND ORGANELLAR"/>
    <property type="match status" value="1"/>
</dbReference>
<geneLocation type="chloroplast" evidence="5"/>
<accession>A0A0S2LPL5</accession>
<dbReference type="Gene3D" id="3.40.50.10490">
    <property type="entry name" value="Glucose-6-phosphate isomerase like protein, domain 1"/>
    <property type="match status" value="2"/>
</dbReference>
<evidence type="ECO:0000256" key="3">
    <source>
        <dbReference type="HAMAP-Rule" id="MF_00291"/>
    </source>
</evidence>
<dbReference type="EMBL" id="KT625418">
    <property type="protein sequence ID" value="ALO63314.1"/>
    <property type="molecule type" value="Genomic_DNA"/>
</dbReference>
<evidence type="ECO:0000259" key="4">
    <source>
        <dbReference type="PROSITE" id="PS50926"/>
    </source>
</evidence>
<dbReference type="InterPro" id="IPR023591">
    <property type="entry name" value="Ribosomal_uS2_flav_dom_sf"/>
</dbReference>
<comment type="similarity">
    <text evidence="2 3">Belongs to the universal ribosomal protein uS2 family.</text>
</comment>
<dbReference type="GO" id="GO:0003735">
    <property type="term" value="F:structural constituent of ribosome"/>
    <property type="evidence" value="ECO:0007669"/>
    <property type="project" value="InterPro"/>
</dbReference>
<evidence type="ECO:0000256" key="2">
    <source>
        <dbReference type="ARBA" id="ARBA00006242"/>
    </source>
</evidence>
<gene>
    <name evidence="3 5" type="primary">rps2</name>
</gene>
<dbReference type="SUPFAM" id="SSF52313">
    <property type="entry name" value="Ribosomal protein S2"/>
    <property type="match status" value="2"/>
</dbReference>
<keyword evidence="3 5" id="KW-0689">Ribosomal protein</keyword>
<dbReference type="NCBIfam" id="TIGR01011">
    <property type="entry name" value="rpsB_bact"/>
    <property type="match status" value="1"/>
</dbReference>
<keyword evidence="3" id="KW-0687">Ribonucleoprotein</keyword>
<dbReference type="GeneID" id="26378886"/>
<organism evidence="5">
    <name type="scientific">Characiochloris acuminata</name>
    <dbReference type="NCBI Taxonomy" id="167768"/>
    <lineage>
        <taxon>Eukaryota</taxon>
        <taxon>Viridiplantae</taxon>
        <taxon>Chlorophyta</taxon>
        <taxon>core chlorophytes</taxon>
        <taxon>Chlorophyceae</taxon>
        <taxon>CS clade</taxon>
        <taxon>Chlamydomonadales</taxon>
        <taxon>Characiochloridaceae</taxon>
        <taxon>Characiochloris</taxon>
    </lineage>
</organism>
<dbReference type="HAMAP" id="MF_00291_B">
    <property type="entry name" value="Ribosomal_uS2_B"/>
    <property type="match status" value="1"/>
</dbReference>
<feature type="domain" description="TRAM" evidence="4">
    <location>
        <begin position="101"/>
        <end position="168"/>
    </location>
</feature>
<dbReference type="InterPro" id="IPR001865">
    <property type="entry name" value="Ribosomal_uS2"/>
</dbReference>
<dbReference type="InterPro" id="IPR002792">
    <property type="entry name" value="TRAM_dom"/>
</dbReference>
<dbReference type="AlphaFoldDB" id="A0A0S2LPL5"/>
<dbReference type="CDD" id="cd01425">
    <property type="entry name" value="RPS2"/>
    <property type="match status" value="1"/>
</dbReference>
<dbReference type="GO" id="GO:0009507">
    <property type="term" value="C:chloroplast"/>
    <property type="evidence" value="ECO:0007669"/>
    <property type="project" value="UniProtKB-SubCell"/>
</dbReference>
<dbReference type="Gene3D" id="2.40.50.140">
    <property type="entry name" value="Nucleic acid-binding proteins"/>
    <property type="match status" value="2"/>
</dbReference>
<sequence length="935" mass="106287">MTINKKSLRREKNLTVGNMCQLTITALGRASETSSQSVGIDEYSYRFPILVPNAVLGARVNAKIVKIISNGLLPQYAIAQITENISVSDVNNRSIPNESPPVNPGDILELPIQKLNRKGAAIAELENKTSTNTSSYKIIVLGASKPAQSVKVCITRVKKAYAFAKIVQDGRSNTRIKNNKIRAEHVSLHIAEQRKNVTGLPSKMTITLPQQAKQYGKYLVLKVEANSSLRSPKDEPLRLNNMFFLFVKLEFGLIKGKVRIKIVKNYNRPGKPNLAVGKILNIQTTKNLKKQALVRYSIRQMVKNGMHFGEKAVKCHARMKNYIWQIGSRSALTRVANSSHQTYYLQSPSGPRAEGRALANRVNMFDKNRKGNVPTFGIGERNERRPLVQKGRHVINLFKTRRCLNKALIQLSKYALKGRTFLFIGTKKPAAGLIERASYFSRNSFFVNTRWLGGMLTNWKTISKSIQKIRPILKEKQKVVRDILTKRQNIKTRLIKKALLLKNKSKVILTKGHEILQLLLNTQQKDTRLSGSLVKLLSTKGSQVLASLQSTIYLRRELVLQSQLLKEKAILINTNFKTLFTQLTVYTKKLRELKSLLILIKNYKEIQKQAIQQNRNVYSISYGKLKEVTSKDNVDWIVPNPPKEILNRIVLTMKNKYGSGDGQSNQVTERIGAKAESMSAILVFSKLIPKFSRFGSYIKTLIKTTQTNIKQIETQCANYYSSLINIKTILQNYVSIKNTLLKEFQFLKEKLGTERTMIRIIKRKKDVLDAQKKLIAFLPRLRYLPTPQTKIREIVQILLKKIVDPKLKYSIDSIYDAKLSTNSVKDATARKKKWQRLEKYFGGIANMTKKAKTRIERNVAIIVGQSEEMNAVRECQKLGAKLFTIVDTNCNPLLSDHIIPANDDSRNSIKYILNQFIIRIRLAQKLSVLSKKKLA</sequence>
<keyword evidence="5" id="KW-0934">Plastid</keyword>
<comment type="subcellular location">
    <subcellularLocation>
        <location evidence="1 3">Plastid</location>
        <location evidence="1 3">Chloroplast</location>
    </subcellularLocation>
</comment>
<dbReference type="PANTHER" id="PTHR12534:SF0">
    <property type="entry name" value="SMALL RIBOSOMAL SUBUNIT PROTEIN US2M"/>
    <property type="match status" value="1"/>
</dbReference>
<evidence type="ECO:0000256" key="1">
    <source>
        <dbReference type="ARBA" id="ARBA00004229"/>
    </source>
</evidence>
<dbReference type="InterPro" id="IPR012340">
    <property type="entry name" value="NA-bd_OB-fold"/>
</dbReference>
<dbReference type="Pfam" id="PF00318">
    <property type="entry name" value="Ribosomal_S2"/>
    <property type="match status" value="2"/>
</dbReference>
<proteinExistence type="inferred from homology"/>
<reference evidence="5" key="1">
    <citation type="journal article" date="2015" name="BMC Evol. Biol.">
        <title>Chloroplast phylogenomic analysis of chlorophyte green algae identifies a novel lineage sister to the Sphaeropleales (Chlorophyceae).</title>
        <authorList>
            <person name="Lemieux C."/>
            <person name="Vincent A.T."/>
            <person name="Labarre A."/>
            <person name="Otis C."/>
            <person name="Turmel M."/>
        </authorList>
    </citation>
    <scope>NUCLEOTIDE SEQUENCE</scope>
</reference>
<evidence type="ECO:0000313" key="5">
    <source>
        <dbReference type="EMBL" id="ALO63314.1"/>
    </source>
</evidence>
<dbReference type="GO" id="GO:0006412">
    <property type="term" value="P:translation"/>
    <property type="evidence" value="ECO:0007669"/>
    <property type="project" value="UniProtKB-UniRule"/>
</dbReference>
<dbReference type="RefSeq" id="YP_009185084.1">
    <property type="nucleotide sequence ID" value="NC_028584.1"/>
</dbReference>
<dbReference type="InterPro" id="IPR005706">
    <property type="entry name" value="Ribosomal_uS2_bac/mit/plastid"/>
</dbReference>
<dbReference type="GO" id="GO:0005763">
    <property type="term" value="C:mitochondrial small ribosomal subunit"/>
    <property type="evidence" value="ECO:0007669"/>
    <property type="project" value="TreeGrafter"/>
</dbReference>
<keyword evidence="5" id="KW-0150">Chloroplast</keyword>
<dbReference type="PROSITE" id="PS50926">
    <property type="entry name" value="TRAM"/>
    <property type="match status" value="1"/>
</dbReference>